<comment type="caution">
    <text evidence="1">The sequence shown here is derived from an EMBL/GenBank/DDBJ whole genome shotgun (WGS) entry which is preliminary data.</text>
</comment>
<keyword evidence="2" id="KW-1185">Reference proteome</keyword>
<name>A0AAD5RAH2_PARTN</name>
<evidence type="ECO:0000313" key="1">
    <source>
        <dbReference type="EMBL" id="KAJ1372450.1"/>
    </source>
</evidence>
<evidence type="ECO:0000313" key="2">
    <source>
        <dbReference type="Proteomes" id="UP001196413"/>
    </source>
</evidence>
<dbReference type="EMBL" id="JAHQIW010007146">
    <property type="protein sequence ID" value="KAJ1372450.1"/>
    <property type="molecule type" value="Genomic_DNA"/>
</dbReference>
<proteinExistence type="predicted"/>
<organism evidence="1 2">
    <name type="scientific">Parelaphostrongylus tenuis</name>
    <name type="common">Meningeal worm</name>
    <dbReference type="NCBI Taxonomy" id="148309"/>
    <lineage>
        <taxon>Eukaryota</taxon>
        <taxon>Metazoa</taxon>
        <taxon>Ecdysozoa</taxon>
        <taxon>Nematoda</taxon>
        <taxon>Chromadorea</taxon>
        <taxon>Rhabditida</taxon>
        <taxon>Rhabditina</taxon>
        <taxon>Rhabditomorpha</taxon>
        <taxon>Strongyloidea</taxon>
        <taxon>Metastrongylidae</taxon>
        <taxon>Parelaphostrongylus</taxon>
    </lineage>
</organism>
<dbReference type="Proteomes" id="UP001196413">
    <property type="component" value="Unassembled WGS sequence"/>
</dbReference>
<sequence length="96" mass="10763">MRAAFGIEFYVTALHVRKNRMSNIPKLDEEAFVIPVKNPLQRNVKGVDFVVQPSIHHLFTSYKIPLTLLTILSLQCSCQKRSVSPSVAGERSGTHV</sequence>
<protein>
    <submittedName>
        <fullName evidence="1">Uncharacterized protein</fullName>
    </submittedName>
</protein>
<gene>
    <name evidence="1" type="ORF">KIN20_034618</name>
</gene>
<dbReference type="AlphaFoldDB" id="A0AAD5RAH2"/>
<accession>A0AAD5RAH2</accession>
<reference evidence="1" key="1">
    <citation type="submission" date="2021-06" db="EMBL/GenBank/DDBJ databases">
        <title>Parelaphostrongylus tenuis whole genome reference sequence.</title>
        <authorList>
            <person name="Garwood T.J."/>
            <person name="Larsen P.A."/>
            <person name="Fountain-Jones N.M."/>
            <person name="Garbe J.R."/>
            <person name="Macchietto M.G."/>
            <person name="Kania S.A."/>
            <person name="Gerhold R.W."/>
            <person name="Richards J.E."/>
            <person name="Wolf T.M."/>
        </authorList>
    </citation>
    <scope>NUCLEOTIDE SEQUENCE</scope>
    <source>
        <strain evidence="1">MNPRO001-30</strain>
        <tissue evidence="1">Meninges</tissue>
    </source>
</reference>